<gene>
    <name evidence="2" type="ORF">SMN809_LOCUS82397</name>
</gene>
<dbReference type="AlphaFoldDB" id="A0A8S3JS05"/>
<dbReference type="EMBL" id="CAJOBI010351554">
    <property type="protein sequence ID" value="CAF5221519.1"/>
    <property type="molecule type" value="Genomic_DNA"/>
</dbReference>
<feature type="non-terminal residue" evidence="2">
    <location>
        <position position="1"/>
    </location>
</feature>
<dbReference type="Pfam" id="PF00378">
    <property type="entry name" value="ECH_1"/>
    <property type="match status" value="1"/>
</dbReference>
<accession>A0A8S3JS05</accession>
<dbReference type="InterPro" id="IPR029045">
    <property type="entry name" value="ClpP/crotonase-like_dom_sf"/>
</dbReference>
<evidence type="ECO:0000313" key="3">
    <source>
        <dbReference type="Proteomes" id="UP000676336"/>
    </source>
</evidence>
<evidence type="ECO:0000256" key="1">
    <source>
        <dbReference type="ARBA" id="ARBA00005254"/>
    </source>
</evidence>
<comment type="caution">
    <text evidence="2">The sequence shown here is derived from an EMBL/GenBank/DDBJ whole genome shotgun (WGS) entry which is preliminary data.</text>
</comment>
<reference evidence="2" key="1">
    <citation type="submission" date="2021-02" db="EMBL/GenBank/DDBJ databases">
        <authorList>
            <person name="Nowell W R."/>
        </authorList>
    </citation>
    <scope>NUCLEOTIDE SEQUENCE</scope>
</reference>
<evidence type="ECO:0000313" key="2">
    <source>
        <dbReference type="EMBL" id="CAF5221519.1"/>
    </source>
</evidence>
<comment type="similarity">
    <text evidence="1">Belongs to the enoyl-CoA hydratase/isomerase family.</text>
</comment>
<proteinExistence type="inferred from homology"/>
<dbReference type="InterPro" id="IPR001753">
    <property type="entry name" value="Enoyl-CoA_hydra/iso"/>
</dbReference>
<dbReference type="SUPFAM" id="SSF52096">
    <property type="entry name" value="ClpP/crotonase"/>
    <property type="match status" value="1"/>
</dbReference>
<evidence type="ECO:0008006" key="4">
    <source>
        <dbReference type="Google" id="ProtNLM"/>
    </source>
</evidence>
<dbReference type="PANTHER" id="PTHR43802:SF1">
    <property type="entry name" value="IP11341P-RELATED"/>
    <property type="match status" value="1"/>
</dbReference>
<dbReference type="Gene3D" id="3.90.226.10">
    <property type="entry name" value="2-enoyl-CoA Hydratase, Chain A, domain 1"/>
    <property type="match status" value="1"/>
</dbReference>
<sequence length="147" mass="16795">YMPARVWGCPTTAMWIYRLGIEKAKRMLLTGDKINGIEAEKLGLVLKSVPQEQLNDEVERLAQRMATVPINQLVMQKLVINQTLESMGLRTSQMFATLFDGIARHSPEGLVFKRRSETAGWKIAVKERDHGTYDWTADMPIEMEKKT</sequence>
<organism evidence="2 3">
    <name type="scientific">Rotaria magnacalcarata</name>
    <dbReference type="NCBI Taxonomy" id="392030"/>
    <lineage>
        <taxon>Eukaryota</taxon>
        <taxon>Metazoa</taxon>
        <taxon>Spiralia</taxon>
        <taxon>Gnathifera</taxon>
        <taxon>Rotifera</taxon>
        <taxon>Eurotatoria</taxon>
        <taxon>Bdelloidea</taxon>
        <taxon>Philodinida</taxon>
        <taxon>Philodinidae</taxon>
        <taxon>Rotaria</taxon>
    </lineage>
</organism>
<protein>
    <recommendedName>
        <fullName evidence="4">Enoyl-CoA hydratase</fullName>
    </recommendedName>
</protein>
<dbReference type="PANTHER" id="PTHR43802">
    <property type="entry name" value="ENOYL-COA HYDRATASE"/>
    <property type="match status" value="1"/>
</dbReference>
<name>A0A8S3JS05_9BILA</name>
<dbReference type="Proteomes" id="UP000676336">
    <property type="component" value="Unassembled WGS sequence"/>
</dbReference>